<feature type="domain" description="Aminotransferase class I/classII large" evidence="5">
    <location>
        <begin position="75"/>
        <end position="236"/>
    </location>
</feature>
<keyword evidence="4" id="KW-0663">Pyridoxal phosphate</keyword>
<dbReference type="GO" id="GO:0016212">
    <property type="term" value="F:kynurenine-oxoglutarate transaminase activity"/>
    <property type="evidence" value="ECO:0007669"/>
    <property type="project" value="TreeGrafter"/>
</dbReference>
<keyword evidence="7" id="KW-1185">Reference proteome</keyword>
<dbReference type="OrthoDB" id="691673at2759"/>
<evidence type="ECO:0000313" key="6">
    <source>
        <dbReference type="EMBL" id="CAD7250254.1"/>
    </source>
</evidence>
<comment type="cofactor">
    <cofactor evidence="1">
        <name>pyridoxal 5'-phosphate</name>
        <dbReference type="ChEBI" id="CHEBI:597326"/>
    </cofactor>
</comment>
<dbReference type="PANTHER" id="PTHR42790:SF19">
    <property type="entry name" value="KYNURENINE_ALPHA-AMINOADIPATE AMINOTRANSFERASE, MITOCHONDRIAL"/>
    <property type="match status" value="1"/>
</dbReference>
<dbReference type="InterPro" id="IPR004839">
    <property type="entry name" value="Aminotransferase_I/II_large"/>
</dbReference>
<feature type="non-terminal residue" evidence="6">
    <location>
        <position position="1"/>
    </location>
</feature>
<name>A0A7R9FPG1_9CRUS</name>
<dbReference type="Pfam" id="PF00155">
    <property type="entry name" value="Aminotran_1_2"/>
    <property type="match status" value="1"/>
</dbReference>
<dbReference type="EMBL" id="LR902268">
    <property type="protein sequence ID" value="CAD7250254.1"/>
    <property type="molecule type" value="Genomic_DNA"/>
</dbReference>
<evidence type="ECO:0000313" key="7">
    <source>
        <dbReference type="Proteomes" id="UP000677054"/>
    </source>
</evidence>
<keyword evidence="2" id="KW-0032">Aminotransferase</keyword>
<dbReference type="CDD" id="cd00609">
    <property type="entry name" value="AAT_like"/>
    <property type="match status" value="1"/>
</dbReference>
<dbReference type="FunFam" id="3.90.1150.10:FF:000166">
    <property type="entry name" value="Kynurenine/alpha-aminoadipate aminotransferase, mitochondrial"/>
    <property type="match status" value="1"/>
</dbReference>
<dbReference type="AlphaFoldDB" id="A0A7R9FPG1"/>
<evidence type="ECO:0000256" key="1">
    <source>
        <dbReference type="ARBA" id="ARBA00001933"/>
    </source>
</evidence>
<evidence type="ECO:0000259" key="5">
    <source>
        <dbReference type="Pfam" id="PF00155"/>
    </source>
</evidence>
<dbReference type="GO" id="GO:1901605">
    <property type="term" value="P:alpha-amino acid metabolic process"/>
    <property type="evidence" value="ECO:0007669"/>
    <property type="project" value="TreeGrafter"/>
</dbReference>
<dbReference type="InterPro" id="IPR050859">
    <property type="entry name" value="Class-I_PLP-dep_aminotransf"/>
</dbReference>
<dbReference type="InterPro" id="IPR015422">
    <property type="entry name" value="PyrdxlP-dep_Trfase_small"/>
</dbReference>
<dbReference type="InterPro" id="IPR015421">
    <property type="entry name" value="PyrdxlP-dep_Trfase_major"/>
</dbReference>
<reference evidence="6" key="1">
    <citation type="submission" date="2020-11" db="EMBL/GenBank/DDBJ databases">
        <authorList>
            <person name="Tran Van P."/>
        </authorList>
    </citation>
    <scope>NUCLEOTIDE SEQUENCE</scope>
</reference>
<accession>A0A7R9FPG1</accession>
<protein>
    <recommendedName>
        <fullName evidence="5">Aminotransferase class I/classII large domain-containing protein</fullName>
    </recommendedName>
</protein>
<organism evidence="6">
    <name type="scientific">Darwinula stevensoni</name>
    <dbReference type="NCBI Taxonomy" id="69355"/>
    <lineage>
        <taxon>Eukaryota</taxon>
        <taxon>Metazoa</taxon>
        <taxon>Ecdysozoa</taxon>
        <taxon>Arthropoda</taxon>
        <taxon>Crustacea</taxon>
        <taxon>Oligostraca</taxon>
        <taxon>Ostracoda</taxon>
        <taxon>Podocopa</taxon>
        <taxon>Podocopida</taxon>
        <taxon>Darwinulocopina</taxon>
        <taxon>Darwinuloidea</taxon>
        <taxon>Darwinulidae</taxon>
        <taxon>Darwinula</taxon>
    </lineage>
</organism>
<gene>
    <name evidence="6" type="ORF">DSTB1V02_LOCUS10036</name>
</gene>
<sequence>MTRPMPIMNYLRYLNEVSLRRAPSAIREFTKLLQDLPPGTVFLAGGVPNTTQFPFVEAKFTLRDGSTIAIDPKLMSQSLQYGATEGVPALRKKLEEMVSRYHGVNEERMEKSEVLVLPGSQFGLAMALEAMLNNGSYLIIEEHAYPGVLSAVNPYNPKYLPVKVDGDGMIPDSLREVLSPWKAEEIRDSDGLVPKVLYICPSGGNPTGSSLTEERKQEIYHIAQEYNLLIIEDDPYFFIQFRDILLLELLNKWGWEGFDEHVRQVRCFYQSQRDIMLAATQKHLSGLVEWYIPKGGMFLWMKVPQLKDTYEMIMERGLAHGIVLVPGRPFCPGGQNHPSQYLRASFSLATKDEMDQVCLCVLVTV</sequence>
<dbReference type="Gene3D" id="3.90.1150.10">
    <property type="entry name" value="Aspartate Aminotransferase, domain 1"/>
    <property type="match status" value="1"/>
</dbReference>
<dbReference type="Proteomes" id="UP000677054">
    <property type="component" value="Unassembled WGS sequence"/>
</dbReference>
<dbReference type="Gene3D" id="3.40.640.10">
    <property type="entry name" value="Type I PLP-dependent aspartate aminotransferase-like (Major domain)"/>
    <property type="match status" value="1"/>
</dbReference>
<evidence type="ECO:0000256" key="2">
    <source>
        <dbReference type="ARBA" id="ARBA00022576"/>
    </source>
</evidence>
<evidence type="ECO:0000256" key="3">
    <source>
        <dbReference type="ARBA" id="ARBA00022679"/>
    </source>
</evidence>
<dbReference type="SUPFAM" id="SSF53383">
    <property type="entry name" value="PLP-dependent transferases"/>
    <property type="match status" value="1"/>
</dbReference>
<dbReference type="PANTHER" id="PTHR42790">
    <property type="entry name" value="AMINOTRANSFERASE"/>
    <property type="match status" value="1"/>
</dbReference>
<keyword evidence="3" id="KW-0808">Transferase</keyword>
<proteinExistence type="predicted"/>
<dbReference type="InterPro" id="IPR015424">
    <property type="entry name" value="PyrdxlP-dep_Trfase"/>
</dbReference>
<dbReference type="GO" id="GO:0030170">
    <property type="term" value="F:pyridoxal phosphate binding"/>
    <property type="evidence" value="ECO:0007669"/>
    <property type="project" value="InterPro"/>
</dbReference>
<dbReference type="EMBL" id="CAJPEV010002751">
    <property type="protein sequence ID" value="CAG0897933.1"/>
    <property type="molecule type" value="Genomic_DNA"/>
</dbReference>
<evidence type="ECO:0000256" key="4">
    <source>
        <dbReference type="ARBA" id="ARBA00022898"/>
    </source>
</evidence>